<sequence length="60" mass="7314">MRFSPLKVLYRGTHWLRLWALLQRCDEDKEELQEACRTMEVLVMQIFVNHGWKFSNRICS</sequence>
<gene>
    <name evidence="1" type="ORF">PVAP13_1NG225200</name>
</gene>
<evidence type="ECO:0000313" key="1">
    <source>
        <dbReference type="EMBL" id="KAG2650281.1"/>
    </source>
</evidence>
<proteinExistence type="predicted"/>
<organism evidence="1 2">
    <name type="scientific">Panicum virgatum</name>
    <name type="common">Blackwell switchgrass</name>
    <dbReference type="NCBI Taxonomy" id="38727"/>
    <lineage>
        <taxon>Eukaryota</taxon>
        <taxon>Viridiplantae</taxon>
        <taxon>Streptophyta</taxon>
        <taxon>Embryophyta</taxon>
        <taxon>Tracheophyta</taxon>
        <taxon>Spermatophyta</taxon>
        <taxon>Magnoliopsida</taxon>
        <taxon>Liliopsida</taxon>
        <taxon>Poales</taxon>
        <taxon>Poaceae</taxon>
        <taxon>PACMAD clade</taxon>
        <taxon>Panicoideae</taxon>
        <taxon>Panicodae</taxon>
        <taxon>Paniceae</taxon>
        <taxon>Panicinae</taxon>
        <taxon>Panicum</taxon>
        <taxon>Panicum sect. Hiantes</taxon>
    </lineage>
</organism>
<protein>
    <submittedName>
        <fullName evidence="1">Uncharacterized protein</fullName>
    </submittedName>
</protein>
<accession>A0A8T0WKX9</accession>
<dbReference type="EMBL" id="CM029038">
    <property type="protein sequence ID" value="KAG2650281.1"/>
    <property type="molecule type" value="Genomic_DNA"/>
</dbReference>
<keyword evidence="2" id="KW-1185">Reference proteome</keyword>
<evidence type="ECO:0000313" key="2">
    <source>
        <dbReference type="Proteomes" id="UP000823388"/>
    </source>
</evidence>
<name>A0A8T0WKX9_PANVG</name>
<dbReference type="Proteomes" id="UP000823388">
    <property type="component" value="Chromosome 1N"/>
</dbReference>
<dbReference type="AlphaFoldDB" id="A0A8T0WKX9"/>
<comment type="caution">
    <text evidence="1">The sequence shown here is derived from an EMBL/GenBank/DDBJ whole genome shotgun (WGS) entry which is preliminary data.</text>
</comment>
<reference evidence="1" key="1">
    <citation type="submission" date="2020-05" db="EMBL/GenBank/DDBJ databases">
        <title>WGS assembly of Panicum virgatum.</title>
        <authorList>
            <person name="Lovell J.T."/>
            <person name="Jenkins J."/>
            <person name="Shu S."/>
            <person name="Juenger T.E."/>
            <person name="Schmutz J."/>
        </authorList>
    </citation>
    <scope>NUCLEOTIDE SEQUENCE</scope>
    <source>
        <strain evidence="1">AP13</strain>
    </source>
</reference>